<dbReference type="KEGG" id="tpx:Turpa_0167"/>
<comment type="catalytic activity">
    <reaction evidence="10">
        <text>an acyl phosphate + sn-glycerol 3-phosphate = a 1-acyl-sn-glycero-3-phosphate + phosphate</text>
        <dbReference type="Rhea" id="RHEA:34075"/>
        <dbReference type="ChEBI" id="CHEBI:43474"/>
        <dbReference type="ChEBI" id="CHEBI:57597"/>
        <dbReference type="ChEBI" id="CHEBI:57970"/>
        <dbReference type="ChEBI" id="CHEBI:59918"/>
        <dbReference type="EC" id="2.3.1.275"/>
    </reaction>
</comment>
<keyword evidence="1 10" id="KW-1003">Cell membrane</keyword>
<keyword evidence="3 10" id="KW-0808">Transferase</keyword>
<dbReference type="InterPro" id="IPR003811">
    <property type="entry name" value="G3P_acylTferase_PlsY"/>
</dbReference>
<evidence type="ECO:0000313" key="11">
    <source>
        <dbReference type="EMBL" id="AFM10829.1"/>
    </source>
</evidence>
<feature type="transmembrane region" description="Helical" evidence="10">
    <location>
        <begin position="50"/>
        <end position="76"/>
    </location>
</feature>
<comment type="pathway">
    <text evidence="10">Lipid metabolism; phospholipid metabolism.</text>
</comment>
<evidence type="ECO:0000256" key="9">
    <source>
        <dbReference type="ARBA" id="ARBA00023264"/>
    </source>
</evidence>
<gene>
    <name evidence="10" type="primary">plsY</name>
    <name evidence="11" type="ordered locus">Turpa_0167</name>
</gene>
<dbReference type="AlphaFoldDB" id="I4B0M2"/>
<evidence type="ECO:0000256" key="4">
    <source>
        <dbReference type="ARBA" id="ARBA00022692"/>
    </source>
</evidence>
<reference evidence="11 12" key="1">
    <citation type="submission" date="2012-06" db="EMBL/GenBank/DDBJ databases">
        <title>The complete chromosome of genome of Turneriella parva DSM 21527.</title>
        <authorList>
            <consortium name="US DOE Joint Genome Institute (JGI-PGF)"/>
            <person name="Lucas S."/>
            <person name="Han J."/>
            <person name="Lapidus A."/>
            <person name="Bruce D."/>
            <person name="Goodwin L."/>
            <person name="Pitluck S."/>
            <person name="Peters L."/>
            <person name="Kyrpides N."/>
            <person name="Mavromatis K."/>
            <person name="Ivanova N."/>
            <person name="Mikhailova N."/>
            <person name="Chertkov O."/>
            <person name="Detter J.C."/>
            <person name="Tapia R."/>
            <person name="Han C."/>
            <person name="Land M."/>
            <person name="Hauser L."/>
            <person name="Markowitz V."/>
            <person name="Cheng J.-F."/>
            <person name="Hugenholtz P."/>
            <person name="Woyke T."/>
            <person name="Wu D."/>
            <person name="Gronow S."/>
            <person name="Wellnitz S."/>
            <person name="Brambilla E."/>
            <person name="Klenk H.-P."/>
            <person name="Eisen J.A."/>
        </authorList>
    </citation>
    <scope>NUCLEOTIDE SEQUENCE [LARGE SCALE GENOMIC DNA]</scope>
    <source>
        <strain evidence="12">ATCC BAA-1111 / DSM 21527 / NCTC 11395 / H</strain>
    </source>
</reference>
<comment type="function">
    <text evidence="10">Catalyzes the transfer of an acyl group from acyl-phosphate (acyl-PO(4)) to glycerol-3-phosphate (G3P) to form lysophosphatidic acid (LPA). This enzyme utilizes acyl-phosphate as fatty acyl donor, but not acyl-CoA or acyl-ACP.</text>
</comment>
<keyword evidence="9 10" id="KW-1208">Phospholipid metabolism</keyword>
<dbReference type="SMART" id="SM01207">
    <property type="entry name" value="G3P_acyltransf"/>
    <property type="match status" value="1"/>
</dbReference>
<dbReference type="HOGENOM" id="CLU_081254_4_0_12"/>
<dbReference type="OrthoDB" id="9777124at2"/>
<feature type="transmembrane region" description="Helical" evidence="10">
    <location>
        <begin position="6"/>
        <end position="29"/>
    </location>
</feature>
<keyword evidence="6 10" id="KW-0443">Lipid metabolism</keyword>
<dbReference type="Pfam" id="PF02660">
    <property type="entry name" value="G3P_acyltransf"/>
    <property type="match status" value="1"/>
</dbReference>
<protein>
    <recommendedName>
        <fullName evidence="10">Glycerol-3-phosphate acyltransferase</fullName>
    </recommendedName>
    <alternativeName>
        <fullName evidence="10">Acyl-PO4 G3P acyltransferase</fullName>
    </alternativeName>
    <alternativeName>
        <fullName evidence="10">Acyl-phosphate--glycerol-3-phosphate acyltransferase</fullName>
    </alternativeName>
    <alternativeName>
        <fullName evidence="10">G3P acyltransferase</fullName>
        <shortName evidence="10">GPAT</shortName>
        <ecNumber evidence="10">2.3.1.275</ecNumber>
    </alternativeName>
    <alternativeName>
        <fullName evidence="10">Lysophosphatidic acid synthase</fullName>
        <shortName evidence="10">LPA synthase</shortName>
    </alternativeName>
</protein>
<dbReference type="RefSeq" id="WP_014801350.1">
    <property type="nucleotide sequence ID" value="NC_018020.1"/>
</dbReference>
<comment type="subcellular location">
    <subcellularLocation>
        <location evidence="10">Cell inner membrane</location>
        <topology evidence="10">Multi-pass membrane protein</topology>
    </subcellularLocation>
</comment>
<keyword evidence="8 10" id="KW-0594">Phospholipid biosynthesis</keyword>
<organism evidence="11 12">
    <name type="scientific">Turneriella parva (strain ATCC BAA-1111 / DSM 21527 / NCTC 11395 / H)</name>
    <name type="common">Leptospira parva</name>
    <dbReference type="NCBI Taxonomy" id="869212"/>
    <lineage>
        <taxon>Bacteria</taxon>
        <taxon>Pseudomonadati</taxon>
        <taxon>Spirochaetota</taxon>
        <taxon>Spirochaetia</taxon>
        <taxon>Leptospirales</taxon>
        <taxon>Leptospiraceae</taxon>
        <taxon>Turneriella</taxon>
    </lineage>
</organism>
<dbReference type="STRING" id="869212.Turpa_0167"/>
<evidence type="ECO:0000256" key="6">
    <source>
        <dbReference type="ARBA" id="ARBA00023098"/>
    </source>
</evidence>
<dbReference type="NCBIfam" id="TIGR00023">
    <property type="entry name" value="glycerol-3-phosphate 1-O-acyltransferase PlsY"/>
    <property type="match status" value="1"/>
</dbReference>
<keyword evidence="2 10" id="KW-0444">Lipid biosynthesis</keyword>
<evidence type="ECO:0000256" key="1">
    <source>
        <dbReference type="ARBA" id="ARBA00022475"/>
    </source>
</evidence>
<proteinExistence type="inferred from homology"/>
<dbReference type="UniPathway" id="UPA00085"/>
<keyword evidence="12" id="KW-1185">Reference proteome</keyword>
<dbReference type="EMBL" id="CP002959">
    <property type="protein sequence ID" value="AFM10829.1"/>
    <property type="molecule type" value="Genomic_DNA"/>
</dbReference>
<dbReference type="PATRIC" id="fig|869212.3.peg.125"/>
<comment type="similarity">
    <text evidence="10">Belongs to the PlsY family.</text>
</comment>
<keyword evidence="5 10" id="KW-1133">Transmembrane helix</keyword>
<feature type="transmembrane region" description="Helical" evidence="10">
    <location>
        <begin position="166"/>
        <end position="186"/>
    </location>
</feature>
<evidence type="ECO:0000256" key="10">
    <source>
        <dbReference type="HAMAP-Rule" id="MF_01043"/>
    </source>
</evidence>
<keyword evidence="11" id="KW-0012">Acyltransferase</keyword>
<keyword evidence="4 10" id="KW-0812">Transmembrane</keyword>
<keyword evidence="7 10" id="KW-0472">Membrane</keyword>
<dbReference type="Proteomes" id="UP000006048">
    <property type="component" value="Chromosome"/>
</dbReference>
<dbReference type="GO" id="GO:0005886">
    <property type="term" value="C:plasma membrane"/>
    <property type="evidence" value="ECO:0007669"/>
    <property type="project" value="UniProtKB-SubCell"/>
</dbReference>
<feature type="transmembrane region" description="Helical" evidence="10">
    <location>
        <begin position="118"/>
        <end position="146"/>
    </location>
</feature>
<comment type="subunit">
    <text evidence="10">Probably interacts with PlsX.</text>
</comment>
<evidence type="ECO:0000256" key="3">
    <source>
        <dbReference type="ARBA" id="ARBA00022679"/>
    </source>
</evidence>
<dbReference type="PANTHER" id="PTHR30309">
    <property type="entry name" value="INNER MEMBRANE PROTEIN YGIH"/>
    <property type="match status" value="1"/>
</dbReference>
<name>I4B0M2_TURPD</name>
<dbReference type="GO" id="GO:0043772">
    <property type="term" value="F:acyl-phosphate glycerol-3-phosphate acyltransferase activity"/>
    <property type="evidence" value="ECO:0007669"/>
    <property type="project" value="UniProtKB-UniRule"/>
</dbReference>
<evidence type="ECO:0000256" key="8">
    <source>
        <dbReference type="ARBA" id="ARBA00023209"/>
    </source>
</evidence>
<dbReference type="HAMAP" id="MF_01043">
    <property type="entry name" value="PlsY"/>
    <property type="match status" value="1"/>
</dbReference>
<dbReference type="PANTHER" id="PTHR30309:SF0">
    <property type="entry name" value="GLYCEROL-3-PHOSPHATE ACYLTRANSFERASE-RELATED"/>
    <property type="match status" value="1"/>
</dbReference>
<dbReference type="EC" id="2.3.1.275" evidence="10"/>
<evidence type="ECO:0000256" key="2">
    <source>
        <dbReference type="ARBA" id="ARBA00022516"/>
    </source>
</evidence>
<feature type="transmembrane region" description="Helical" evidence="10">
    <location>
        <begin position="88"/>
        <end position="106"/>
    </location>
</feature>
<dbReference type="GO" id="GO:0008654">
    <property type="term" value="P:phospholipid biosynthetic process"/>
    <property type="evidence" value="ECO:0007669"/>
    <property type="project" value="UniProtKB-UniRule"/>
</dbReference>
<evidence type="ECO:0000256" key="5">
    <source>
        <dbReference type="ARBA" id="ARBA00022989"/>
    </source>
</evidence>
<keyword evidence="10" id="KW-0997">Cell inner membrane</keyword>
<evidence type="ECO:0000313" key="12">
    <source>
        <dbReference type="Proteomes" id="UP000006048"/>
    </source>
</evidence>
<sequence length="215" mass="22696">MNSATLAWVVLGAYLCGSIPTAYLAAYGLKRVDIRQFGSGNVGASNAMRLLGKGWGVAILLFDAVKGLVPVLLVLHVCLAADASVQRYALAAALAALVGHVFPVWLKFRGGKGVATGLGVMTALLPLAVAIALPVFILVVAVSRYISLGSIVAAALLPGLFFINHTLPADCELFAFVCIACIFVIYKHKSNIRRIIAGEENRLGEKRPEMPAKPV</sequence>
<accession>I4B0M2</accession>
<evidence type="ECO:0000256" key="7">
    <source>
        <dbReference type="ARBA" id="ARBA00023136"/>
    </source>
</evidence>